<sequence length="174" mass="19251">MTLQNVLKRAVACVPGKPSPSAEVWDGADGRIFYQRGADHAKKEEWREATIMYNRALKLQRHALGENHVDCARTLNDVGVALTHLGESYSAMVSLEEALWIRQKALGDGHPDVAETTCNLWSLLEQQRESEKAGDSSATQEQIEKLRKSISMLAKSTEQSTRQISASSKNARSA</sequence>
<evidence type="ECO:0000256" key="1">
    <source>
        <dbReference type="ARBA" id="ARBA00022737"/>
    </source>
</evidence>
<evidence type="ECO:0000313" key="4">
    <source>
        <dbReference type="EMBL" id="CAD8318319.1"/>
    </source>
</evidence>
<feature type="region of interest" description="Disordered" evidence="3">
    <location>
        <begin position="154"/>
        <end position="174"/>
    </location>
</feature>
<evidence type="ECO:0008006" key="5">
    <source>
        <dbReference type="Google" id="ProtNLM"/>
    </source>
</evidence>
<dbReference type="Gene3D" id="1.25.40.10">
    <property type="entry name" value="Tetratricopeptide repeat domain"/>
    <property type="match status" value="1"/>
</dbReference>
<evidence type="ECO:0000256" key="3">
    <source>
        <dbReference type="SAM" id="MobiDB-lite"/>
    </source>
</evidence>
<evidence type="ECO:0000256" key="2">
    <source>
        <dbReference type="ARBA" id="ARBA00022803"/>
    </source>
</evidence>
<dbReference type="PANTHER" id="PTHR45641">
    <property type="entry name" value="TETRATRICOPEPTIDE REPEAT PROTEIN (AFU_ORTHOLOGUE AFUA_6G03870)"/>
    <property type="match status" value="1"/>
</dbReference>
<keyword evidence="1" id="KW-0677">Repeat</keyword>
<dbReference type="SUPFAM" id="SSF48452">
    <property type="entry name" value="TPR-like"/>
    <property type="match status" value="1"/>
</dbReference>
<dbReference type="EMBL" id="HBED01034136">
    <property type="protein sequence ID" value="CAD8318319.1"/>
    <property type="molecule type" value="Transcribed_RNA"/>
</dbReference>
<dbReference type="Pfam" id="PF13424">
    <property type="entry name" value="TPR_12"/>
    <property type="match status" value="1"/>
</dbReference>
<organism evidence="4">
    <name type="scientific">Pseudictyota dubia</name>
    <dbReference type="NCBI Taxonomy" id="2749911"/>
    <lineage>
        <taxon>Eukaryota</taxon>
        <taxon>Sar</taxon>
        <taxon>Stramenopiles</taxon>
        <taxon>Ochrophyta</taxon>
        <taxon>Bacillariophyta</taxon>
        <taxon>Mediophyceae</taxon>
        <taxon>Biddulphiophycidae</taxon>
        <taxon>Eupodiscales</taxon>
        <taxon>Odontellaceae</taxon>
        <taxon>Pseudictyota</taxon>
    </lineage>
</organism>
<dbReference type="AlphaFoldDB" id="A0A7R9WB83"/>
<protein>
    <recommendedName>
        <fullName evidence="5">Kinesin light chain</fullName>
    </recommendedName>
</protein>
<accession>A0A7R9WB83</accession>
<proteinExistence type="predicted"/>
<name>A0A7R9WB83_9STRA</name>
<dbReference type="InterPro" id="IPR011990">
    <property type="entry name" value="TPR-like_helical_dom_sf"/>
</dbReference>
<keyword evidence="2" id="KW-0802">TPR repeat</keyword>
<gene>
    <name evidence="4" type="ORF">TDUB1175_LOCUS17114</name>
</gene>
<reference evidence="4" key="1">
    <citation type="submission" date="2021-01" db="EMBL/GenBank/DDBJ databases">
        <authorList>
            <person name="Corre E."/>
            <person name="Pelletier E."/>
            <person name="Niang G."/>
            <person name="Scheremetjew M."/>
            <person name="Finn R."/>
            <person name="Kale V."/>
            <person name="Holt S."/>
            <person name="Cochrane G."/>
            <person name="Meng A."/>
            <person name="Brown T."/>
            <person name="Cohen L."/>
        </authorList>
    </citation>
    <scope>NUCLEOTIDE SEQUENCE</scope>
    <source>
        <strain evidence="4">CCMP147</strain>
    </source>
</reference>
<dbReference type="PANTHER" id="PTHR45641:SF1">
    <property type="entry name" value="AAA+ ATPASE DOMAIN-CONTAINING PROTEIN"/>
    <property type="match status" value="1"/>
</dbReference>